<feature type="binding site" evidence="3">
    <location>
        <position position="212"/>
    </location>
    <ligand>
        <name>Zn(2+)</name>
        <dbReference type="ChEBI" id="CHEBI:29105"/>
        <label>1</label>
        <note>catalytic</note>
    </ligand>
</feature>
<sequence length="282" mass="30793">MLVNSKEVLLDAKKNNYGVPAPDFLDLDSARTFVEVAEEYNRPIILSFAQAHRNIISLEEAAIVGKFMAESVNVPIVLHLDHGEDIEYIKSAIDLGFTSVMIDASMDSFEENVRKTKEVVELAHPKGITVEAEIGHVGQGEIVGQGEGQSGTSSIYTTVEEAVAFVKQTGVDSLAVSIGTSHGIYKGNKNPEINFERLKELAKAIEIPLVLHGGSGTGDDNLHRCAIEGISKINVFTDFLVGAMKEIDQVKPVDFIALKKASNEGMAKVLRHYFNVFSKDYK</sequence>
<comment type="cofactor">
    <cofactor evidence="3">
        <name>Zn(2+)</name>
        <dbReference type="ChEBI" id="CHEBI:29105"/>
    </cofactor>
    <text evidence="3">Binds 2 Zn(2+) ions per subunit. One is catalytic and the other provides a structural contribution.</text>
</comment>
<feature type="active site" description="Proton donor" evidence="1">
    <location>
        <position position="81"/>
    </location>
</feature>
<feature type="binding site" evidence="3">
    <location>
        <position position="82"/>
    </location>
    <ligand>
        <name>Zn(2+)</name>
        <dbReference type="ChEBI" id="CHEBI:29105"/>
        <label>1</label>
        <note>catalytic</note>
    </ligand>
</feature>
<dbReference type="PIRSF" id="PIRSF001359">
    <property type="entry name" value="F_bP_aldolase_II"/>
    <property type="match status" value="1"/>
</dbReference>
<evidence type="ECO:0000313" key="4">
    <source>
        <dbReference type="EMBL" id="SHI57842.1"/>
    </source>
</evidence>
<feature type="binding site" evidence="2">
    <location>
        <begin position="213"/>
        <end position="215"/>
    </location>
    <ligand>
        <name>dihydroxyacetone phosphate</name>
        <dbReference type="ChEBI" id="CHEBI:57642"/>
    </ligand>
</feature>
<evidence type="ECO:0000313" key="5">
    <source>
        <dbReference type="Proteomes" id="UP000184241"/>
    </source>
</evidence>
<dbReference type="NCBIfam" id="TIGR00167">
    <property type="entry name" value="cbbA"/>
    <property type="match status" value="1"/>
</dbReference>
<dbReference type="Pfam" id="PF01116">
    <property type="entry name" value="F_bP_aldolase"/>
    <property type="match status" value="1"/>
</dbReference>
<feature type="binding site" evidence="2">
    <location>
        <position position="183"/>
    </location>
    <ligand>
        <name>dihydroxyacetone phosphate</name>
        <dbReference type="ChEBI" id="CHEBI:57642"/>
    </ligand>
</feature>
<name>A0A1M6C9Z3_9CLOT</name>
<organism evidence="4 5">
    <name type="scientific">Clostridium intestinale DSM 6191</name>
    <dbReference type="NCBI Taxonomy" id="1121320"/>
    <lineage>
        <taxon>Bacteria</taxon>
        <taxon>Bacillati</taxon>
        <taxon>Bacillota</taxon>
        <taxon>Clostridia</taxon>
        <taxon>Eubacteriales</taxon>
        <taxon>Clostridiaceae</taxon>
        <taxon>Clostridium</taxon>
    </lineage>
</organism>
<dbReference type="GO" id="GO:0016832">
    <property type="term" value="F:aldehyde-lyase activity"/>
    <property type="evidence" value="ECO:0007669"/>
    <property type="project" value="InterPro"/>
</dbReference>
<proteinExistence type="predicted"/>
<evidence type="ECO:0000256" key="1">
    <source>
        <dbReference type="PIRSR" id="PIRSR001359-1"/>
    </source>
</evidence>
<gene>
    <name evidence="4" type="ORF">SAMN02745941_04030</name>
</gene>
<dbReference type="Proteomes" id="UP000184241">
    <property type="component" value="Unassembled WGS sequence"/>
</dbReference>
<feature type="binding site" evidence="3">
    <location>
        <position position="133"/>
    </location>
    <ligand>
        <name>Zn(2+)</name>
        <dbReference type="ChEBI" id="CHEBI:29105"/>
        <label>2</label>
    </ligand>
</feature>
<feature type="binding site" evidence="2">
    <location>
        <begin position="234"/>
        <end position="237"/>
    </location>
    <ligand>
        <name>dihydroxyacetone phosphate</name>
        <dbReference type="ChEBI" id="CHEBI:57642"/>
    </ligand>
</feature>
<evidence type="ECO:0000256" key="2">
    <source>
        <dbReference type="PIRSR" id="PIRSR001359-2"/>
    </source>
</evidence>
<dbReference type="PANTHER" id="PTHR30304">
    <property type="entry name" value="D-TAGATOSE-1,6-BISPHOSPHATE ALDOLASE"/>
    <property type="match status" value="1"/>
</dbReference>
<dbReference type="GO" id="GO:0008270">
    <property type="term" value="F:zinc ion binding"/>
    <property type="evidence" value="ECO:0007669"/>
    <property type="project" value="InterPro"/>
</dbReference>
<dbReference type="CDD" id="cd00947">
    <property type="entry name" value="TBP_aldolase_IIB"/>
    <property type="match status" value="1"/>
</dbReference>
<keyword evidence="3" id="KW-0862">Zinc</keyword>
<dbReference type="InterPro" id="IPR050246">
    <property type="entry name" value="Class_II_FBP_aldolase"/>
</dbReference>
<dbReference type="AlphaFoldDB" id="A0A1M6C9Z3"/>
<dbReference type="EMBL" id="FQXU01000016">
    <property type="protein sequence ID" value="SHI57842.1"/>
    <property type="molecule type" value="Genomic_DNA"/>
</dbReference>
<dbReference type="InterPro" id="IPR013785">
    <property type="entry name" value="Aldolase_TIM"/>
</dbReference>
<dbReference type="PROSITE" id="PS00602">
    <property type="entry name" value="ALDOLASE_CLASS_II_1"/>
    <property type="match status" value="1"/>
</dbReference>
<protein>
    <submittedName>
        <fullName evidence="4">Tagatose 1,6-diphosphate aldolase GatY/KbaY</fullName>
    </submittedName>
</protein>
<dbReference type="GO" id="GO:0005975">
    <property type="term" value="P:carbohydrate metabolic process"/>
    <property type="evidence" value="ECO:0007669"/>
    <property type="project" value="InterPro"/>
</dbReference>
<dbReference type="Gene3D" id="3.20.20.70">
    <property type="entry name" value="Aldolase class I"/>
    <property type="match status" value="1"/>
</dbReference>
<reference evidence="4 5" key="1">
    <citation type="submission" date="2016-11" db="EMBL/GenBank/DDBJ databases">
        <authorList>
            <person name="Jaros S."/>
            <person name="Januszkiewicz K."/>
            <person name="Wedrychowicz H."/>
        </authorList>
    </citation>
    <scope>NUCLEOTIDE SEQUENCE [LARGE SCALE GENOMIC DNA]</scope>
    <source>
        <strain evidence="4 5">DSM 6191</strain>
    </source>
</reference>
<dbReference type="SUPFAM" id="SSF51569">
    <property type="entry name" value="Aldolase"/>
    <property type="match status" value="1"/>
</dbReference>
<dbReference type="RefSeq" id="WP_073022367.1">
    <property type="nucleotide sequence ID" value="NZ_FQXU01000016.1"/>
</dbReference>
<evidence type="ECO:0000256" key="3">
    <source>
        <dbReference type="PIRSR" id="PIRSR001359-3"/>
    </source>
</evidence>
<keyword evidence="3" id="KW-0479">Metal-binding</keyword>
<feature type="binding site" evidence="3">
    <location>
        <position position="103"/>
    </location>
    <ligand>
        <name>Zn(2+)</name>
        <dbReference type="ChEBI" id="CHEBI:29105"/>
        <label>2</label>
    </ligand>
</feature>
<feature type="binding site" evidence="3">
    <location>
        <position position="182"/>
    </location>
    <ligand>
        <name>Zn(2+)</name>
        <dbReference type="ChEBI" id="CHEBI:29105"/>
        <label>1</label>
        <note>catalytic</note>
    </ligand>
</feature>
<accession>A0A1M6C9Z3</accession>
<dbReference type="InterPro" id="IPR000771">
    <property type="entry name" value="FBA_II"/>
</dbReference>
<dbReference type="PANTHER" id="PTHR30304:SF0">
    <property type="entry name" value="D-TAGATOSE-1,6-BISPHOSPHATE ALDOLASE SUBUNIT GATY-RELATED"/>
    <property type="match status" value="1"/>
</dbReference>